<evidence type="ECO:0000313" key="2">
    <source>
        <dbReference type="Proteomes" id="UP000807025"/>
    </source>
</evidence>
<dbReference type="AlphaFoldDB" id="A0A9P6A0V1"/>
<dbReference type="InterPro" id="IPR032710">
    <property type="entry name" value="NTF2-like_dom_sf"/>
</dbReference>
<dbReference type="Gene3D" id="3.10.450.50">
    <property type="match status" value="1"/>
</dbReference>
<dbReference type="SUPFAM" id="SSF54427">
    <property type="entry name" value="NTF2-like"/>
    <property type="match status" value="1"/>
</dbReference>
<comment type="caution">
    <text evidence="1">The sequence shown here is derived from an EMBL/GenBank/DDBJ whole genome shotgun (WGS) entry which is preliminary data.</text>
</comment>
<proteinExistence type="predicted"/>
<reference evidence="1" key="1">
    <citation type="submission" date="2020-11" db="EMBL/GenBank/DDBJ databases">
        <authorList>
            <consortium name="DOE Joint Genome Institute"/>
            <person name="Ahrendt S."/>
            <person name="Riley R."/>
            <person name="Andreopoulos W."/>
            <person name="Labutti K."/>
            <person name="Pangilinan J."/>
            <person name="Ruiz-Duenas F.J."/>
            <person name="Barrasa J.M."/>
            <person name="Sanchez-Garcia M."/>
            <person name="Camarero S."/>
            <person name="Miyauchi S."/>
            <person name="Serrano A."/>
            <person name="Linde D."/>
            <person name="Babiker R."/>
            <person name="Drula E."/>
            <person name="Ayuso-Fernandez I."/>
            <person name="Pacheco R."/>
            <person name="Padilla G."/>
            <person name="Ferreira P."/>
            <person name="Barriuso J."/>
            <person name="Kellner H."/>
            <person name="Castanera R."/>
            <person name="Alfaro M."/>
            <person name="Ramirez L."/>
            <person name="Pisabarro A.G."/>
            <person name="Kuo A."/>
            <person name="Tritt A."/>
            <person name="Lipzen A."/>
            <person name="He G."/>
            <person name="Yan M."/>
            <person name="Ng V."/>
            <person name="Cullen D."/>
            <person name="Martin F."/>
            <person name="Rosso M.-N."/>
            <person name="Henrissat B."/>
            <person name="Hibbett D."/>
            <person name="Martinez A.T."/>
            <person name="Grigoriev I.V."/>
        </authorList>
    </citation>
    <scope>NUCLEOTIDE SEQUENCE</scope>
    <source>
        <strain evidence="1">ATCC 90797</strain>
    </source>
</reference>
<name>A0A9P6A0V1_PLEER</name>
<accession>A0A9P6A0V1</accession>
<organism evidence="1 2">
    <name type="scientific">Pleurotus eryngii</name>
    <name type="common">Boletus of the steppes</name>
    <dbReference type="NCBI Taxonomy" id="5323"/>
    <lineage>
        <taxon>Eukaryota</taxon>
        <taxon>Fungi</taxon>
        <taxon>Dikarya</taxon>
        <taxon>Basidiomycota</taxon>
        <taxon>Agaricomycotina</taxon>
        <taxon>Agaricomycetes</taxon>
        <taxon>Agaricomycetidae</taxon>
        <taxon>Agaricales</taxon>
        <taxon>Pleurotineae</taxon>
        <taxon>Pleurotaceae</taxon>
        <taxon>Pleurotus</taxon>
    </lineage>
</organism>
<dbReference type="OrthoDB" id="3352776at2759"/>
<protein>
    <submittedName>
        <fullName evidence="1">Uncharacterized protein</fullName>
    </submittedName>
</protein>
<gene>
    <name evidence="1" type="ORF">BDN71DRAFT_1429267</name>
</gene>
<keyword evidence="2" id="KW-1185">Reference proteome</keyword>
<dbReference type="Proteomes" id="UP000807025">
    <property type="component" value="Unassembled WGS sequence"/>
</dbReference>
<evidence type="ECO:0000313" key="1">
    <source>
        <dbReference type="EMBL" id="KAF9497853.1"/>
    </source>
</evidence>
<dbReference type="EMBL" id="MU154541">
    <property type="protein sequence ID" value="KAF9497853.1"/>
    <property type="molecule type" value="Genomic_DNA"/>
</dbReference>
<sequence length="152" mass="17614">MDSANTEMIISCITPDVLVVEHGPKTPELLFLGIEFHGYSGMEKYLEALSQSLKIHKFEYIETSASNANDVDVVYVKGAGEFEYKETGKKWEEMFVSQFEIVKGKIVRYDVMNHVCRHGYLEYFPLYSIEQYLHLFQKSPITPNPLFYLLNL</sequence>